<dbReference type="Pfam" id="PF07651">
    <property type="entry name" value="ANTH"/>
    <property type="match status" value="1"/>
</dbReference>
<dbReference type="GO" id="GO:0000149">
    <property type="term" value="F:SNARE binding"/>
    <property type="evidence" value="ECO:0007669"/>
    <property type="project" value="TreeGrafter"/>
</dbReference>
<sequence length="430" mass="46116">MYTSPDRRSPYYDDDVADADGNYKAAVVPRDAPAVGEMTPEQLLDKAGQLQHLLGRFIACRPVGAAKSNRVVAVSLYPVVKESVQLYCDLTEVMAALIDQFPEMETADCERVHDLFVGLANDMDELQAFYAWCKDACVCRQSDVPDVEVVTHKKLQLMDEFIRDRRAAESQQPHHRLPPPSPEPAASPEPPPPIVEENVTKALPAPEEPASAVMQEPAASPEPEPLLLIAAEPADEEADFLNLKADAMSSEAHGHQMALALFNGNPAGTTTTAGDAFDPSSADWETALVQSASALATQRAELGGGFNTMVLDGMYGHATANATVASAQAFSGSASSVAMRPPGAPMLALPGASGVAIGADPFAASAVVPPPMYVQMSDLQTKQQLLREEQMVWQRYGKNGMQGPGALAMLQQRPHHHQQMPHGGHNYYAV</sequence>
<dbReference type="Proteomes" id="UP001054889">
    <property type="component" value="Unassembled WGS sequence"/>
</dbReference>
<comment type="caution">
    <text evidence="3">The sequence shown here is derived from an EMBL/GenBank/DDBJ whole genome shotgun (WGS) entry which is preliminary data.</text>
</comment>
<protein>
    <recommendedName>
        <fullName evidence="2">AP180 N-terminal homology (ANTH) domain-containing protein</fullName>
    </recommendedName>
</protein>
<evidence type="ECO:0000313" key="4">
    <source>
        <dbReference type="Proteomes" id="UP001054889"/>
    </source>
</evidence>
<dbReference type="InterPro" id="IPR014712">
    <property type="entry name" value="ANTH_dom_sf"/>
</dbReference>
<dbReference type="GO" id="GO:0072583">
    <property type="term" value="P:clathrin-dependent endocytosis"/>
    <property type="evidence" value="ECO:0007669"/>
    <property type="project" value="InterPro"/>
</dbReference>
<dbReference type="GO" id="GO:0032050">
    <property type="term" value="F:clathrin heavy chain binding"/>
    <property type="evidence" value="ECO:0007669"/>
    <property type="project" value="TreeGrafter"/>
</dbReference>
<dbReference type="SUPFAM" id="SSF89009">
    <property type="entry name" value="GAT-like domain"/>
    <property type="match status" value="1"/>
</dbReference>
<evidence type="ECO:0000259" key="2">
    <source>
        <dbReference type="Pfam" id="PF07651"/>
    </source>
</evidence>
<dbReference type="GO" id="GO:0030136">
    <property type="term" value="C:clathrin-coated vesicle"/>
    <property type="evidence" value="ECO:0007669"/>
    <property type="project" value="InterPro"/>
</dbReference>
<gene>
    <name evidence="3" type="primary">gb01294</name>
    <name evidence="3" type="ORF">PR202_gb01294</name>
</gene>
<dbReference type="GO" id="GO:0048268">
    <property type="term" value="P:clathrin coat assembly"/>
    <property type="evidence" value="ECO:0007669"/>
    <property type="project" value="InterPro"/>
</dbReference>
<proteinExistence type="predicted"/>
<dbReference type="GO" id="GO:0006900">
    <property type="term" value="P:vesicle budding from membrane"/>
    <property type="evidence" value="ECO:0007669"/>
    <property type="project" value="TreeGrafter"/>
</dbReference>
<keyword evidence="4" id="KW-1185">Reference proteome</keyword>
<evidence type="ECO:0000313" key="3">
    <source>
        <dbReference type="EMBL" id="GJN14462.1"/>
    </source>
</evidence>
<feature type="domain" description="AP180 N-terminal homology (ANTH)" evidence="2">
    <location>
        <begin position="17"/>
        <end position="164"/>
    </location>
</feature>
<dbReference type="GO" id="GO:0005546">
    <property type="term" value="F:phosphatidylinositol-4,5-bisphosphate binding"/>
    <property type="evidence" value="ECO:0007669"/>
    <property type="project" value="TreeGrafter"/>
</dbReference>
<dbReference type="FunFam" id="1.20.58.150:FF:000005">
    <property type="entry name" value="putative clathrin assembly protein At2g25430"/>
    <property type="match status" value="1"/>
</dbReference>
<reference evidence="3" key="1">
    <citation type="journal article" date="2018" name="DNA Res.">
        <title>Multiple hybrid de novo genome assembly of finger millet, an orphan allotetraploid crop.</title>
        <authorList>
            <person name="Hatakeyama M."/>
            <person name="Aluri S."/>
            <person name="Balachadran M.T."/>
            <person name="Sivarajan S.R."/>
            <person name="Patrignani A."/>
            <person name="Gruter S."/>
            <person name="Poveda L."/>
            <person name="Shimizu-Inatsugi R."/>
            <person name="Baeten J."/>
            <person name="Francoijs K.J."/>
            <person name="Nataraja K.N."/>
            <person name="Reddy Y.A.N."/>
            <person name="Phadnis S."/>
            <person name="Ravikumar R.L."/>
            <person name="Schlapbach R."/>
            <person name="Sreeman S.M."/>
            <person name="Shimizu K.K."/>
        </authorList>
    </citation>
    <scope>NUCLEOTIDE SEQUENCE</scope>
</reference>
<dbReference type="GO" id="GO:0005905">
    <property type="term" value="C:clathrin-coated pit"/>
    <property type="evidence" value="ECO:0007669"/>
    <property type="project" value="TreeGrafter"/>
</dbReference>
<name>A0AAV5DVK0_ELECO</name>
<feature type="compositionally biased region" description="Pro residues" evidence="1">
    <location>
        <begin position="178"/>
        <end position="194"/>
    </location>
</feature>
<dbReference type="InterPro" id="IPR011417">
    <property type="entry name" value="ANTH_dom"/>
</dbReference>
<dbReference type="AlphaFoldDB" id="A0AAV5DVK0"/>
<reference evidence="3" key="2">
    <citation type="submission" date="2021-12" db="EMBL/GenBank/DDBJ databases">
        <title>Resequencing data analysis of finger millet.</title>
        <authorList>
            <person name="Hatakeyama M."/>
            <person name="Aluri S."/>
            <person name="Balachadran M.T."/>
            <person name="Sivarajan S.R."/>
            <person name="Poveda L."/>
            <person name="Shimizu-Inatsugi R."/>
            <person name="Schlapbach R."/>
            <person name="Sreeman S.M."/>
            <person name="Shimizu K.K."/>
        </authorList>
    </citation>
    <scope>NUCLEOTIDE SEQUENCE</scope>
</reference>
<dbReference type="PANTHER" id="PTHR22951:SF12">
    <property type="entry name" value="OS05G0426100 PROTEIN"/>
    <property type="match status" value="1"/>
</dbReference>
<dbReference type="InterPro" id="IPR045192">
    <property type="entry name" value="AP180-like"/>
</dbReference>
<organism evidence="3 4">
    <name type="scientific">Eleusine coracana subsp. coracana</name>
    <dbReference type="NCBI Taxonomy" id="191504"/>
    <lineage>
        <taxon>Eukaryota</taxon>
        <taxon>Viridiplantae</taxon>
        <taxon>Streptophyta</taxon>
        <taxon>Embryophyta</taxon>
        <taxon>Tracheophyta</taxon>
        <taxon>Spermatophyta</taxon>
        <taxon>Magnoliopsida</taxon>
        <taxon>Liliopsida</taxon>
        <taxon>Poales</taxon>
        <taxon>Poaceae</taxon>
        <taxon>PACMAD clade</taxon>
        <taxon>Chloridoideae</taxon>
        <taxon>Cynodonteae</taxon>
        <taxon>Eleusininae</taxon>
        <taxon>Eleusine</taxon>
    </lineage>
</organism>
<dbReference type="Gene3D" id="1.20.58.150">
    <property type="entry name" value="ANTH domain"/>
    <property type="match status" value="1"/>
</dbReference>
<dbReference type="GO" id="GO:0005545">
    <property type="term" value="F:1-phosphatidylinositol binding"/>
    <property type="evidence" value="ECO:0007669"/>
    <property type="project" value="InterPro"/>
</dbReference>
<evidence type="ECO:0000256" key="1">
    <source>
        <dbReference type="SAM" id="MobiDB-lite"/>
    </source>
</evidence>
<feature type="region of interest" description="Disordered" evidence="1">
    <location>
        <begin position="167"/>
        <end position="197"/>
    </location>
</feature>
<dbReference type="PANTHER" id="PTHR22951">
    <property type="entry name" value="CLATHRIN ASSEMBLY PROTEIN"/>
    <property type="match status" value="1"/>
</dbReference>
<dbReference type="EMBL" id="BQKI01000071">
    <property type="protein sequence ID" value="GJN14462.1"/>
    <property type="molecule type" value="Genomic_DNA"/>
</dbReference>
<accession>A0AAV5DVK0</accession>